<dbReference type="Proteomes" id="UP000054925">
    <property type="component" value="Unassembled WGS sequence"/>
</dbReference>
<protein>
    <submittedName>
        <fullName evidence="3">FAD-dependent oxidoreductase</fullName>
    </submittedName>
</protein>
<dbReference type="GO" id="GO:0008688">
    <property type="term" value="F:3-(3-hydroxyphenyl)propionate hydroxylase activity"/>
    <property type="evidence" value="ECO:0007669"/>
    <property type="project" value="TreeGrafter"/>
</dbReference>
<proteinExistence type="predicted"/>
<dbReference type="PANTHER" id="PTHR43476">
    <property type="entry name" value="3-(3-HYDROXY-PHENYL)PROPIONATE/3-HYDROXYCINNAMIC ACID HYDROXYLASE"/>
    <property type="match status" value="1"/>
</dbReference>
<dbReference type="SUPFAM" id="SSF51905">
    <property type="entry name" value="FAD/NAD(P)-binding domain"/>
    <property type="match status" value="1"/>
</dbReference>
<comment type="caution">
    <text evidence="3">The sequence shown here is derived from an EMBL/GenBank/DDBJ whole genome shotgun (WGS) entry which is preliminary data.</text>
</comment>
<dbReference type="OrthoDB" id="3443359at2"/>
<evidence type="ECO:0000313" key="4">
    <source>
        <dbReference type="Proteomes" id="UP000054925"/>
    </source>
</evidence>
<accession>A0A158GJ49</accession>
<dbReference type="EMBL" id="FCOL02000005">
    <property type="protein sequence ID" value="SAL32145.1"/>
    <property type="molecule type" value="Genomic_DNA"/>
</dbReference>
<dbReference type="Gene3D" id="3.50.50.60">
    <property type="entry name" value="FAD/NAD(P)-binding domain"/>
    <property type="match status" value="1"/>
</dbReference>
<dbReference type="InterPro" id="IPR002938">
    <property type="entry name" value="FAD-bd"/>
</dbReference>
<evidence type="ECO:0000313" key="3">
    <source>
        <dbReference type="EMBL" id="SAL32145.1"/>
    </source>
</evidence>
<dbReference type="RefSeq" id="WP_087655434.1">
    <property type="nucleotide sequence ID" value="NZ_FCOL02000005.1"/>
</dbReference>
<gene>
    <name evidence="3" type="ORF">AWB67_01319</name>
</gene>
<dbReference type="PANTHER" id="PTHR43476:SF3">
    <property type="entry name" value="FAD-BINDING MONOOXYGENASE"/>
    <property type="match status" value="1"/>
</dbReference>
<dbReference type="Pfam" id="PF01494">
    <property type="entry name" value="FAD_binding_3"/>
    <property type="match status" value="1"/>
</dbReference>
<reference evidence="3" key="1">
    <citation type="submission" date="2016-01" db="EMBL/GenBank/DDBJ databases">
        <authorList>
            <person name="Peeters C."/>
        </authorList>
    </citation>
    <scope>NUCLEOTIDE SEQUENCE [LARGE SCALE GENOMIC DNA]</scope>
    <source>
        <strain evidence="3">LMG 22937</strain>
    </source>
</reference>
<dbReference type="PRINTS" id="PR00420">
    <property type="entry name" value="RNGMNOXGNASE"/>
</dbReference>
<feature type="domain" description="FAD-binding" evidence="2">
    <location>
        <begin position="7"/>
        <end position="339"/>
    </location>
</feature>
<dbReference type="InterPro" id="IPR050631">
    <property type="entry name" value="PheA/TfdB_FAD_monoxygenase"/>
</dbReference>
<organism evidence="3 4">
    <name type="scientific">Caballeronia terrestris</name>
    <dbReference type="NCBI Taxonomy" id="1226301"/>
    <lineage>
        <taxon>Bacteria</taxon>
        <taxon>Pseudomonadati</taxon>
        <taxon>Pseudomonadota</taxon>
        <taxon>Betaproteobacteria</taxon>
        <taxon>Burkholderiales</taxon>
        <taxon>Burkholderiaceae</taxon>
        <taxon>Caballeronia</taxon>
    </lineage>
</organism>
<evidence type="ECO:0000259" key="2">
    <source>
        <dbReference type="Pfam" id="PF01494"/>
    </source>
</evidence>
<name>A0A158GJ49_9BURK</name>
<evidence type="ECO:0000256" key="1">
    <source>
        <dbReference type="ARBA" id="ARBA00023002"/>
    </source>
</evidence>
<keyword evidence="1" id="KW-0560">Oxidoreductase</keyword>
<dbReference type="GO" id="GO:0071949">
    <property type="term" value="F:FAD binding"/>
    <property type="evidence" value="ECO:0007669"/>
    <property type="project" value="InterPro"/>
</dbReference>
<dbReference type="GO" id="GO:0019622">
    <property type="term" value="P:3-(3-hydroxy)phenylpropionate catabolic process"/>
    <property type="evidence" value="ECO:0007669"/>
    <property type="project" value="TreeGrafter"/>
</dbReference>
<dbReference type="InterPro" id="IPR036188">
    <property type="entry name" value="FAD/NAD-bd_sf"/>
</dbReference>
<sequence>METVDGVVVIGGGPVGLLTALKLGRAGIRVVVLEAEAGVSPSPRAVAYMPPTAAALDRFGLLEDIRQRAVWCPEFAYRHGDGSLITMMKWDAVASDTAYPYMLLLGQNHVSNIIVSHLRTLPNVDIRWNHRVESVDQDESYVTIATNGPGGVTRLRCRFVAATDGARSTVREKIGATFDGFTWPERLVASNVFYDFNLHGYSRANFVHDPVDWAVVVQLDQSGIWRVCYGEDPNLTEAEVRQRLPERFKRLLPGAPTPDRYRVDHLNPYRVHQRCAAEFRLGRVILAGDAAHATNPMGGLGLSGGVLDAEHLGEALVAVIKQSAPMSVLDEYANDRRKVFLEFTSPTATANFTWMKERDPAQRARDAEMLIKVGSDREQMRGMLNDFERLNGRRFAEPQRLAA</sequence>
<keyword evidence="4" id="KW-1185">Reference proteome</keyword>
<dbReference type="Gene3D" id="3.30.70.2450">
    <property type="match status" value="1"/>
</dbReference>
<dbReference type="AlphaFoldDB" id="A0A158GJ49"/>